<name>A0A5B7HS07_PORTR</name>
<protein>
    <submittedName>
        <fullName evidence="2">Uncharacterized protein</fullName>
    </submittedName>
</protein>
<accession>A0A5B7HS07</accession>
<reference evidence="2 3" key="1">
    <citation type="submission" date="2019-05" db="EMBL/GenBank/DDBJ databases">
        <title>Another draft genome of Portunus trituberculatus and its Hox gene families provides insights of decapod evolution.</title>
        <authorList>
            <person name="Jeong J.-H."/>
            <person name="Song I."/>
            <person name="Kim S."/>
            <person name="Choi T."/>
            <person name="Kim D."/>
            <person name="Ryu S."/>
            <person name="Kim W."/>
        </authorList>
    </citation>
    <scope>NUCLEOTIDE SEQUENCE [LARGE SCALE GENOMIC DNA]</scope>
    <source>
        <tissue evidence="2">Muscle</tissue>
    </source>
</reference>
<dbReference type="AlphaFoldDB" id="A0A5B7HS07"/>
<comment type="caution">
    <text evidence="2">The sequence shown here is derived from an EMBL/GenBank/DDBJ whole genome shotgun (WGS) entry which is preliminary data.</text>
</comment>
<sequence>MRRDSSIHRLTPLRWAVHLPLILTCDSPLIYGDSIELFTAPHTPPPPPLSPLSSSPPPPPPPTCCLPRDTLHP</sequence>
<keyword evidence="3" id="KW-1185">Reference proteome</keyword>
<evidence type="ECO:0000313" key="2">
    <source>
        <dbReference type="EMBL" id="MPC71264.1"/>
    </source>
</evidence>
<organism evidence="2 3">
    <name type="scientific">Portunus trituberculatus</name>
    <name type="common">Swimming crab</name>
    <name type="synonym">Neptunus trituberculatus</name>
    <dbReference type="NCBI Taxonomy" id="210409"/>
    <lineage>
        <taxon>Eukaryota</taxon>
        <taxon>Metazoa</taxon>
        <taxon>Ecdysozoa</taxon>
        <taxon>Arthropoda</taxon>
        <taxon>Crustacea</taxon>
        <taxon>Multicrustacea</taxon>
        <taxon>Malacostraca</taxon>
        <taxon>Eumalacostraca</taxon>
        <taxon>Eucarida</taxon>
        <taxon>Decapoda</taxon>
        <taxon>Pleocyemata</taxon>
        <taxon>Brachyura</taxon>
        <taxon>Eubrachyura</taxon>
        <taxon>Portunoidea</taxon>
        <taxon>Portunidae</taxon>
        <taxon>Portuninae</taxon>
        <taxon>Portunus</taxon>
    </lineage>
</organism>
<feature type="region of interest" description="Disordered" evidence="1">
    <location>
        <begin position="40"/>
        <end position="73"/>
    </location>
</feature>
<evidence type="ECO:0000256" key="1">
    <source>
        <dbReference type="SAM" id="MobiDB-lite"/>
    </source>
</evidence>
<feature type="compositionally biased region" description="Pro residues" evidence="1">
    <location>
        <begin position="42"/>
        <end position="64"/>
    </location>
</feature>
<proteinExistence type="predicted"/>
<dbReference type="EMBL" id="VSRR010032599">
    <property type="protein sequence ID" value="MPC71264.1"/>
    <property type="molecule type" value="Genomic_DNA"/>
</dbReference>
<dbReference type="Proteomes" id="UP000324222">
    <property type="component" value="Unassembled WGS sequence"/>
</dbReference>
<evidence type="ECO:0000313" key="3">
    <source>
        <dbReference type="Proteomes" id="UP000324222"/>
    </source>
</evidence>
<gene>
    <name evidence="2" type="ORF">E2C01_065536</name>
</gene>